<dbReference type="STRING" id="1450538.A0A2V5I593"/>
<dbReference type="PANTHER" id="PTHR38795:SF1">
    <property type="entry name" value="DUF6604 DOMAIN-CONTAINING PROTEIN"/>
    <property type="match status" value="1"/>
</dbReference>
<dbReference type="Proteomes" id="UP000249829">
    <property type="component" value="Unassembled WGS sequence"/>
</dbReference>
<name>A0A2V5I593_ASPV1</name>
<evidence type="ECO:0000259" key="1">
    <source>
        <dbReference type="Pfam" id="PF20253"/>
    </source>
</evidence>
<dbReference type="EMBL" id="KZ825203">
    <property type="protein sequence ID" value="PYI14796.1"/>
    <property type="molecule type" value="Genomic_DNA"/>
</dbReference>
<protein>
    <recommendedName>
        <fullName evidence="1">DUF6604 domain-containing protein</fullName>
    </recommendedName>
</protein>
<evidence type="ECO:0000313" key="3">
    <source>
        <dbReference type="Proteomes" id="UP000249829"/>
    </source>
</evidence>
<proteinExistence type="predicted"/>
<dbReference type="Pfam" id="PF20253">
    <property type="entry name" value="DUF6604"/>
    <property type="match status" value="1"/>
</dbReference>
<dbReference type="InterPro" id="IPR046539">
    <property type="entry name" value="DUF6604"/>
</dbReference>
<keyword evidence="3" id="KW-1185">Reference proteome</keyword>
<sequence>MSSTETYETRYSRYKRSTRNVALWLAVTDCDFKPQQGEYILTASQFVELENNIVACKYADHVLRLIVSDLRDTINSRRAQSKFYRDEGSASHKTHQYFIQQLEQLYETLRPLMLDYKETPLDSKYGSDTAAMANRCKGLKIEEPSKGFLDAPDAPARSTCSTENLTVEDTTDREFGVLLLLQDLWSIRQSIQKTWADYRQGKRTFEAAAVTTDIALHVAAESLQEGLKPFSDDLQGFDKIMTSILQEIYRTAPQDRPYWHEVVMNLHMVAETLHFVVGGWKEDGDGVLSEWTAPALDLNRALDEMMDSERGVVAFVLLKEVARECGLWGLHHPRLCATMDWFTMMLGHGLSQRATNYELAFAGLAYIDIRLAMGTEVAQPRLQLEEWTQSTTALIKALSKTGAPGLEQLEDFIRITKKTLGKDHVNARRESLGIPTEQPFGLFSCQPLLAGKMLWLWKVSLYRRLLNLTRSRGVLLGMFHLYNAAACEGLLPAGWSWPALQQLIDALGPIFLGGKLPTERARYRQSLQYSLSPKGRARWVDDGLIPLMNQMVGSAHNLQRHNLQRHWTPQDIQRVLADSNESTKKRADGGRPQPVSEVLGQLRRNLNLEADRLCLPWLQCQLDATKILQQVLEKEKETHRSPLIPQNDLLVGVAVVIFSHKKECKFLGKVAQIMKAVLGSK</sequence>
<gene>
    <name evidence="2" type="ORF">BO99DRAFT_449319</name>
</gene>
<organism evidence="2 3">
    <name type="scientific">Aspergillus violaceofuscus (strain CBS 115571)</name>
    <dbReference type="NCBI Taxonomy" id="1450538"/>
    <lineage>
        <taxon>Eukaryota</taxon>
        <taxon>Fungi</taxon>
        <taxon>Dikarya</taxon>
        <taxon>Ascomycota</taxon>
        <taxon>Pezizomycotina</taxon>
        <taxon>Eurotiomycetes</taxon>
        <taxon>Eurotiomycetidae</taxon>
        <taxon>Eurotiales</taxon>
        <taxon>Aspergillaceae</taxon>
        <taxon>Aspergillus</taxon>
    </lineage>
</organism>
<evidence type="ECO:0000313" key="2">
    <source>
        <dbReference type="EMBL" id="PYI14796.1"/>
    </source>
</evidence>
<feature type="domain" description="DUF6604" evidence="1">
    <location>
        <begin position="13"/>
        <end position="221"/>
    </location>
</feature>
<reference evidence="2 3" key="1">
    <citation type="submission" date="2018-02" db="EMBL/GenBank/DDBJ databases">
        <title>The genomes of Aspergillus section Nigri reveals drivers in fungal speciation.</title>
        <authorList>
            <consortium name="DOE Joint Genome Institute"/>
            <person name="Vesth T.C."/>
            <person name="Nybo J."/>
            <person name="Theobald S."/>
            <person name="Brandl J."/>
            <person name="Frisvad J.C."/>
            <person name="Nielsen K.F."/>
            <person name="Lyhne E.K."/>
            <person name="Kogle M.E."/>
            <person name="Kuo A."/>
            <person name="Riley R."/>
            <person name="Clum A."/>
            <person name="Nolan M."/>
            <person name="Lipzen A."/>
            <person name="Salamov A."/>
            <person name="Henrissat B."/>
            <person name="Wiebenga A."/>
            <person name="De vries R.P."/>
            <person name="Grigoriev I.V."/>
            <person name="Mortensen U.H."/>
            <person name="Andersen M.R."/>
            <person name="Baker S.E."/>
        </authorList>
    </citation>
    <scope>NUCLEOTIDE SEQUENCE [LARGE SCALE GENOMIC DNA]</scope>
    <source>
        <strain evidence="2 3">CBS 115571</strain>
    </source>
</reference>
<dbReference type="AlphaFoldDB" id="A0A2V5I593"/>
<accession>A0A2V5I593</accession>
<dbReference type="PANTHER" id="PTHR38795">
    <property type="entry name" value="DUF6604 DOMAIN-CONTAINING PROTEIN"/>
    <property type="match status" value="1"/>
</dbReference>
<dbReference type="OMA" id="NNIVACK"/>